<evidence type="ECO:0000313" key="2">
    <source>
        <dbReference type="EMBL" id="MQY11007.1"/>
    </source>
</evidence>
<dbReference type="InterPro" id="IPR001845">
    <property type="entry name" value="HTH_ArsR_DNA-bd_dom"/>
</dbReference>
<accession>A0A7K0CC26</accession>
<dbReference type="GO" id="GO:0003700">
    <property type="term" value="F:DNA-binding transcription factor activity"/>
    <property type="evidence" value="ECO:0007669"/>
    <property type="project" value="InterPro"/>
</dbReference>
<keyword evidence="3" id="KW-1185">Reference proteome</keyword>
<protein>
    <recommendedName>
        <fullName evidence="1">HTH arsR-type domain-containing protein</fullName>
    </recommendedName>
</protein>
<dbReference type="SMART" id="SM00418">
    <property type="entry name" value="HTH_ARSR"/>
    <property type="match status" value="1"/>
</dbReference>
<dbReference type="SUPFAM" id="SSF46785">
    <property type="entry name" value="Winged helix' DNA-binding domain"/>
    <property type="match status" value="1"/>
</dbReference>
<organism evidence="2 3">
    <name type="scientific">Streptomyces smaragdinus</name>
    <dbReference type="NCBI Taxonomy" id="2585196"/>
    <lineage>
        <taxon>Bacteria</taxon>
        <taxon>Bacillati</taxon>
        <taxon>Actinomycetota</taxon>
        <taxon>Actinomycetes</taxon>
        <taxon>Kitasatosporales</taxon>
        <taxon>Streptomycetaceae</taxon>
        <taxon>Streptomyces</taxon>
    </lineage>
</organism>
<gene>
    <name evidence="2" type="ORF">SRB5_11210</name>
</gene>
<sequence length="325" mass="35452">MGVLRLHFSSGDLGRTRVACQPDPLWELVMSANLLGNRDGRAVFAAWRTEARTRLEKLPRSVGQLIRLLAPPSGDFPDLLTPLAAQKGIEAGIDAVLSTRRRQLARELTALSRIPSWAGPLIRGELEALTVLGQALKDYFAHVMGPCWPRVQAQIEADRVRRARAFMAGGADGLLDSLRPTLRWQSPVLEADYPTDRDIHLDGRGLLLIPSVFCWRTPVTWIDPALPPVVVYPVDRTPTWWTPEPTTRRTDPLASLLGATRADLLRAATDGGASGELARRTGNSPAITSYHLKVLREAGLVIALPDGPQILYAATPLGRGLAAMP</sequence>
<dbReference type="InterPro" id="IPR036390">
    <property type="entry name" value="WH_DNA-bd_sf"/>
</dbReference>
<name>A0A7K0CC26_9ACTN</name>
<dbReference type="AlphaFoldDB" id="A0A7K0CC26"/>
<comment type="caution">
    <text evidence="2">The sequence shown here is derived from an EMBL/GenBank/DDBJ whole genome shotgun (WGS) entry which is preliminary data.</text>
</comment>
<dbReference type="OrthoDB" id="3808065at2"/>
<dbReference type="InterPro" id="IPR036388">
    <property type="entry name" value="WH-like_DNA-bd_sf"/>
</dbReference>
<dbReference type="Gene3D" id="1.10.10.10">
    <property type="entry name" value="Winged helix-like DNA-binding domain superfamily/Winged helix DNA-binding domain"/>
    <property type="match status" value="1"/>
</dbReference>
<proteinExistence type="predicted"/>
<dbReference type="InterPro" id="IPR011991">
    <property type="entry name" value="ArsR-like_HTH"/>
</dbReference>
<feature type="domain" description="HTH arsR-type" evidence="1">
    <location>
        <begin position="251"/>
        <end position="323"/>
    </location>
</feature>
<dbReference type="Proteomes" id="UP000466345">
    <property type="component" value="Unassembled WGS sequence"/>
</dbReference>
<dbReference type="Pfam" id="PF01022">
    <property type="entry name" value="HTH_5"/>
    <property type="match status" value="1"/>
</dbReference>
<dbReference type="CDD" id="cd00090">
    <property type="entry name" value="HTH_ARSR"/>
    <property type="match status" value="1"/>
</dbReference>
<dbReference type="EMBL" id="WEGJ01000002">
    <property type="protein sequence ID" value="MQY11007.1"/>
    <property type="molecule type" value="Genomic_DNA"/>
</dbReference>
<evidence type="ECO:0000313" key="3">
    <source>
        <dbReference type="Proteomes" id="UP000466345"/>
    </source>
</evidence>
<evidence type="ECO:0000259" key="1">
    <source>
        <dbReference type="SMART" id="SM00418"/>
    </source>
</evidence>
<reference evidence="2 3" key="1">
    <citation type="submission" date="2019-10" db="EMBL/GenBank/DDBJ databases">
        <title>Streptomyces smaragdinus sp. nov. and Streptomyces fabii sp. nov., isolated from the gut of fungus growing-termite Macrotermes natalensis.</title>
        <authorList>
            <person name="Schwitalla J."/>
            <person name="Benndorf R."/>
            <person name="Martin K."/>
            <person name="De Beer W."/>
            <person name="Kaster A.-K."/>
            <person name="Vollmers J."/>
            <person name="Poulsen M."/>
            <person name="Beemelmanns C."/>
        </authorList>
    </citation>
    <scope>NUCLEOTIDE SEQUENCE [LARGE SCALE GENOMIC DNA]</scope>
    <source>
        <strain evidence="2 3">RB5</strain>
    </source>
</reference>